<gene>
    <name evidence="1" type="ORF">GVT53_05150</name>
</gene>
<dbReference type="RefSeq" id="WP_166247744.1">
    <property type="nucleotide sequence ID" value="NZ_CP049616.1"/>
</dbReference>
<proteinExistence type="predicted"/>
<dbReference type="KEGG" id="mut:GVT53_05150"/>
<sequence length="92" mass="10586">MGANIITQEDLQEFKVELLKEIEGLLIQYLGERPKKWLRTHEVTEMFQISAGTLQNLRSNGTLAYSKLGNILYYDAEHIQRVLGQGQTQNLH</sequence>
<dbReference type="AlphaFoldDB" id="A0A6G7IZQ4"/>
<dbReference type="InterPro" id="IPR009061">
    <property type="entry name" value="DNA-bd_dom_put_sf"/>
</dbReference>
<accession>A0A6G7IZQ4</accession>
<name>A0A6G7IZQ4_9FLAO</name>
<evidence type="ECO:0000313" key="1">
    <source>
        <dbReference type="EMBL" id="QII44083.1"/>
    </source>
</evidence>
<dbReference type="PANTHER" id="PTHR34585:SF22">
    <property type="entry name" value="HELIX-TURN-HELIX DOMAIN-CONTAINING PROTEIN"/>
    <property type="match status" value="1"/>
</dbReference>
<evidence type="ECO:0000313" key="2">
    <source>
        <dbReference type="Proteomes" id="UP000502928"/>
    </source>
</evidence>
<dbReference type="PANTHER" id="PTHR34585">
    <property type="match status" value="1"/>
</dbReference>
<dbReference type="Proteomes" id="UP000502928">
    <property type="component" value="Chromosome"/>
</dbReference>
<dbReference type="SUPFAM" id="SSF46955">
    <property type="entry name" value="Putative DNA-binding domain"/>
    <property type="match status" value="1"/>
</dbReference>
<reference evidence="1 2" key="1">
    <citation type="submission" date="2020-02" db="EMBL/GenBank/DDBJ databases">
        <title>Complete genome of Muricauda sp. 501str8.</title>
        <authorList>
            <person name="Dong B."/>
            <person name="Zhu S."/>
            <person name="Yang J."/>
            <person name="Chen J."/>
        </authorList>
    </citation>
    <scope>NUCLEOTIDE SEQUENCE [LARGE SCALE GENOMIC DNA]</scope>
    <source>
        <strain evidence="1 2">501str8</strain>
    </source>
</reference>
<keyword evidence="2" id="KW-1185">Reference proteome</keyword>
<protein>
    <submittedName>
        <fullName evidence="1">Helix-turn-helix domain-containing protein</fullName>
    </submittedName>
</protein>
<dbReference type="EMBL" id="CP049616">
    <property type="protein sequence ID" value="QII44083.1"/>
    <property type="molecule type" value="Genomic_DNA"/>
</dbReference>
<organism evidence="1 2">
    <name type="scientific">Flagellimonas oceani</name>
    <dbReference type="NCBI Taxonomy" id="2698672"/>
    <lineage>
        <taxon>Bacteria</taxon>
        <taxon>Pseudomonadati</taxon>
        <taxon>Bacteroidota</taxon>
        <taxon>Flavobacteriia</taxon>
        <taxon>Flavobacteriales</taxon>
        <taxon>Flavobacteriaceae</taxon>
        <taxon>Flagellimonas</taxon>
    </lineage>
</organism>